<evidence type="ECO:0000256" key="2">
    <source>
        <dbReference type="ARBA" id="ARBA00022801"/>
    </source>
</evidence>
<evidence type="ECO:0000313" key="6">
    <source>
        <dbReference type="Proteomes" id="UP000489600"/>
    </source>
</evidence>
<dbReference type="InterPro" id="IPR050551">
    <property type="entry name" value="Fructan_Metab_Enzymes"/>
</dbReference>
<dbReference type="CDD" id="cd18624">
    <property type="entry name" value="GH32_Fruct1-like"/>
    <property type="match status" value="1"/>
</dbReference>
<dbReference type="InterPro" id="IPR013148">
    <property type="entry name" value="Glyco_hydro_32_N"/>
</dbReference>
<comment type="caution">
    <text evidence="5">The sequence shown here is derived from an EMBL/GenBank/DDBJ whole genome shotgun (WGS) entry which is preliminary data.</text>
</comment>
<dbReference type="AlphaFoldDB" id="A0A565CKR3"/>
<name>A0A565CKR3_9BRAS</name>
<reference evidence="5" key="1">
    <citation type="submission" date="2019-07" db="EMBL/GenBank/DDBJ databases">
        <authorList>
            <person name="Dittberner H."/>
        </authorList>
    </citation>
    <scope>NUCLEOTIDE SEQUENCE [LARGE SCALE GENOMIC DNA]</scope>
</reference>
<dbReference type="SMART" id="SM00640">
    <property type="entry name" value="Glyco_32"/>
    <property type="match status" value="1"/>
</dbReference>
<accession>A0A565CKR3</accession>
<proteinExistence type="inferred from homology"/>
<evidence type="ECO:0000256" key="1">
    <source>
        <dbReference type="ARBA" id="ARBA00009902"/>
    </source>
</evidence>
<organism evidence="5 6">
    <name type="scientific">Arabis nemorensis</name>
    <dbReference type="NCBI Taxonomy" id="586526"/>
    <lineage>
        <taxon>Eukaryota</taxon>
        <taxon>Viridiplantae</taxon>
        <taxon>Streptophyta</taxon>
        <taxon>Embryophyta</taxon>
        <taxon>Tracheophyta</taxon>
        <taxon>Spermatophyta</taxon>
        <taxon>Magnoliopsida</taxon>
        <taxon>eudicotyledons</taxon>
        <taxon>Gunneridae</taxon>
        <taxon>Pentapetalae</taxon>
        <taxon>rosids</taxon>
        <taxon>malvids</taxon>
        <taxon>Brassicales</taxon>
        <taxon>Brassicaceae</taxon>
        <taxon>Arabideae</taxon>
        <taxon>Arabis</taxon>
    </lineage>
</organism>
<evidence type="ECO:0000259" key="4">
    <source>
        <dbReference type="Pfam" id="PF00251"/>
    </source>
</evidence>
<keyword evidence="2" id="KW-0378">Hydrolase</keyword>
<dbReference type="GO" id="GO:0004553">
    <property type="term" value="F:hydrolase activity, hydrolyzing O-glycosyl compounds"/>
    <property type="evidence" value="ECO:0007669"/>
    <property type="project" value="InterPro"/>
</dbReference>
<dbReference type="PANTHER" id="PTHR31953">
    <property type="entry name" value="BETA-FRUCTOFURANOSIDASE, INSOLUBLE ISOENZYME CWINV1-RELATED"/>
    <property type="match status" value="1"/>
</dbReference>
<keyword evidence="3" id="KW-0326">Glycosidase</keyword>
<evidence type="ECO:0000313" key="5">
    <source>
        <dbReference type="EMBL" id="VVB14177.1"/>
    </source>
</evidence>
<dbReference type="Proteomes" id="UP000489600">
    <property type="component" value="Unassembled WGS sequence"/>
</dbReference>
<gene>
    <name evidence="5" type="ORF">ANE_LOCUS24621</name>
</gene>
<protein>
    <recommendedName>
        <fullName evidence="4">Glycosyl hydrolase family 32 N-terminal domain-containing protein</fullName>
    </recommendedName>
</protein>
<dbReference type="Gene3D" id="2.115.10.20">
    <property type="entry name" value="Glycosyl hydrolase domain, family 43"/>
    <property type="match status" value="1"/>
</dbReference>
<dbReference type="Pfam" id="PF00251">
    <property type="entry name" value="Glyco_hydro_32N"/>
    <property type="match status" value="1"/>
</dbReference>
<dbReference type="InterPro" id="IPR023296">
    <property type="entry name" value="Glyco_hydro_beta-prop_sf"/>
</dbReference>
<evidence type="ECO:0000256" key="3">
    <source>
        <dbReference type="ARBA" id="ARBA00023295"/>
    </source>
</evidence>
<dbReference type="OrthoDB" id="202537at2759"/>
<sequence>MEAASCDEHGNFQPYRTSFHFQAHQNWLNDPNGPLYYKGFYHLFYQHNPLAPFFGDIMVWGHSVSQDLVNWIQLEPALFPSDPSDINSCWSGSVTILPDGKPVILYTGSDTNKHQVTVLAEPKDASDPLLCEWVKPKGNPVMVPPSNVPIDSFRDPTTAWQGKDGKWRVLVGAKEKDSNKGMAILYHSDDFVQ</sequence>
<dbReference type="SUPFAM" id="SSF75005">
    <property type="entry name" value="Arabinanase/levansucrase/invertase"/>
    <property type="match status" value="1"/>
</dbReference>
<dbReference type="GO" id="GO:0005975">
    <property type="term" value="P:carbohydrate metabolic process"/>
    <property type="evidence" value="ECO:0007669"/>
    <property type="project" value="InterPro"/>
</dbReference>
<feature type="domain" description="Glycosyl hydrolase family 32 N-terminal" evidence="4">
    <location>
        <begin position="20"/>
        <end position="192"/>
    </location>
</feature>
<keyword evidence="6" id="KW-1185">Reference proteome</keyword>
<comment type="similarity">
    <text evidence="1">Belongs to the glycosyl hydrolase 32 family.</text>
</comment>
<dbReference type="InterPro" id="IPR001362">
    <property type="entry name" value="Glyco_hydro_32"/>
</dbReference>
<dbReference type="EMBL" id="CABITT030000008">
    <property type="protein sequence ID" value="VVB14177.1"/>
    <property type="molecule type" value="Genomic_DNA"/>
</dbReference>